<dbReference type="InterPro" id="IPR050523">
    <property type="entry name" value="AKR_Detox_Biosynth"/>
</dbReference>
<protein>
    <recommendedName>
        <fullName evidence="2">NADP-dependent oxidoreductase domain-containing protein</fullName>
    </recommendedName>
</protein>
<keyword evidence="4" id="KW-1185">Reference proteome</keyword>
<dbReference type="Gene3D" id="3.20.20.100">
    <property type="entry name" value="NADP-dependent oxidoreductase domain"/>
    <property type="match status" value="2"/>
</dbReference>
<evidence type="ECO:0000256" key="1">
    <source>
        <dbReference type="ARBA" id="ARBA00023002"/>
    </source>
</evidence>
<sequence length="201" mass="23197">MLKSQIKGRTVPIEFGHSKLAPKMQYVRLGNSGLKHIFDNVKLALKRLQTDYIDVLQLHRFDYETPNFYNLLYREEEREMMPLLKYLGVGSTPWSPMAKGHLTRPLSEAYDTVRSTSDAFHDEALLGVEWEKTINQRVEELAKKRGFSMAQIALAWVLHKDIVAAPVVGISKIERFEETIAALEIELSDDEMKFLEEPYQP</sequence>
<dbReference type="PANTHER" id="PTHR43364:SF15">
    <property type="entry name" value="ARYL-ALCOHOL DEHYDROGENASE AAD16-RELATED"/>
    <property type="match status" value="1"/>
</dbReference>
<reference evidence="3" key="1">
    <citation type="submission" date="2020-03" db="EMBL/GenBank/DDBJ databases">
        <title>Draft Genome Sequence of Cylindrodendrum hubeiense.</title>
        <authorList>
            <person name="Buettner E."/>
            <person name="Kellner H."/>
        </authorList>
    </citation>
    <scope>NUCLEOTIDE SEQUENCE</scope>
    <source>
        <strain evidence="3">IHI 201604</strain>
    </source>
</reference>
<dbReference type="Proteomes" id="UP000722485">
    <property type="component" value="Unassembled WGS sequence"/>
</dbReference>
<dbReference type="OrthoDB" id="48988at2759"/>
<dbReference type="AlphaFoldDB" id="A0A9P5HLS6"/>
<dbReference type="PANTHER" id="PTHR43364">
    <property type="entry name" value="NADH-SPECIFIC METHYLGLYOXAL REDUCTASE-RELATED"/>
    <property type="match status" value="1"/>
</dbReference>
<proteinExistence type="predicted"/>
<dbReference type="InterPro" id="IPR023210">
    <property type="entry name" value="NADP_OxRdtase_dom"/>
</dbReference>
<accession>A0A9P5HLS6</accession>
<evidence type="ECO:0000313" key="4">
    <source>
        <dbReference type="Proteomes" id="UP000722485"/>
    </source>
</evidence>
<dbReference type="InterPro" id="IPR036812">
    <property type="entry name" value="NAD(P)_OxRdtase_dom_sf"/>
</dbReference>
<name>A0A9P5HLS6_9HYPO</name>
<evidence type="ECO:0000259" key="2">
    <source>
        <dbReference type="Pfam" id="PF00248"/>
    </source>
</evidence>
<comment type="caution">
    <text evidence="3">The sequence shown here is derived from an EMBL/GenBank/DDBJ whole genome shotgun (WGS) entry which is preliminary data.</text>
</comment>
<evidence type="ECO:0000313" key="3">
    <source>
        <dbReference type="EMBL" id="KAF7555696.1"/>
    </source>
</evidence>
<feature type="domain" description="NADP-dependent oxidoreductase" evidence="2">
    <location>
        <begin position="69"/>
        <end position="197"/>
    </location>
</feature>
<dbReference type="GO" id="GO:0016491">
    <property type="term" value="F:oxidoreductase activity"/>
    <property type="evidence" value="ECO:0007669"/>
    <property type="project" value="UniProtKB-KW"/>
</dbReference>
<organism evidence="3 4">
    <name type="scientific">Cylindrodendrum hubeiense</name>
    <dbReference type="NCBI Taxonomy" id="595255"/>
    <lineage>
        <taxon>Eukaryota</taxon>
        <taxon>Fungi</taxon>
        <taxon>Dikarya</taxon>
        <taxon>Ascomycota</taxon>
        <taxon>Pezizomycotina</taxon>
        <taxon>Sordariomycetes</taxon>
        <taxon>Hypocreomycetidae</taxon>
        <taxon>Hypocreales</taxon>
        <taxon>Nectriaceae</taxon>
        <taxon>Cylindrodendrum</taxon>
    </lineage>
</organism>
<dbReference type="SUPFAM" id="SSF51430">
    <property type="entry name" value="NAD(P)-linked oxidoreductase"/>
    <property type="match status" value="1"/>
</dbReference>
<keyword evidence="1" id="KW-0560">Oxidoreductase</keyword>
<dbReference type="EMBL" id="JAANBB010000018">
    <property type="protein sequence ID" value="KAF7555696.1"/>
    <property type="molecule type" value="Genomic_DNA"/>
</dbReference>
<dbReference type="Pfam" id="PF00248">
    <property type="entry name" value="Aldo_ket_red"/>
    <property type="match status" value="1"/>
</dbReference>
<gene>
    <name evidence="3" type="ORF">G7Z17_g2007</name>
</gene>